<keyword evidence="8 10" id="KW-0238">DNA-binding</keyword>
<reference evidence="15" key="1">
    <citation type="submission" date="2014-02" db="EMBL/GenBank/DDBJ databases">
        <title>Complete genome sequence and comparative genomic analysis of the nitrogen-fixing bacterium Leptospirillum ferriphilum YSK.</title>
        <authorList>
            <person name="Guo X."/>
            <person name="Yin H."/>
            <person name="Liang Y."/>
            <person name="Hu Q."/>
            <person name="Ma L."/>
            <person name="Xiao Y."/>
            <person name="Zhang X."/>
            <person name="Qiu G."/>
            <person name="Liu X."/>
        </authorList>
    </citation>
    <scope>NUCLEOTIDE SEQUENCE [LARGE SCALE GENOMIC DNA]</scope>
    <source>
        <strain evidence="15">YSK</strain>
    </source>
</reference>
<keyword evidence="3" id="KW-0479">Metal-binding</keyword>
<dbReference type="HOGENOM" id="CLU_002929_4_3_0"/>
<dbReference type="GO" id="GO:0006265">
    <property type="term" value="P:DNA topological change"/>
    <property type="evidence" value="ECO:0007669"/>
    <property type="project" value="UniProtKB-UniRule"/>
</dbReference>
<evidence type="ECO:0000256" key="6">
    <source>
        <dbReference type="ARBA" id="ARBA00022842"/>
    </source>
</evidence>
<evidence type="ECO:0000256" key="3">
    <source>
        <dbReference type="ARBA" id="ARBA00022723"/>
    </source>
</evidence>
<dbReference type="SMART" id="SM00493">
    <property type="entry name" value="TOPRIM"/>
    <property type="match status" value="1"/>
</dbReference>
<reference evidence="14 15" key="2">
    <citation type="journal article" date="2015" name="Biomed. Res. Int.">
        <title>Effects of Arsenite Resistance on the Growth and Functional Gene Expression of Leptospirillum ferriphilum and Acidithiobacillus thiooxidans in Pure Culture and Coculture.</title>
        <authorList>
            <person name="Jiang H."/>
            <person name="Liang Y."/>
            <person name="Yin H."/>
            <person name="Xiao Y."/>
            <person name="Guo X."/>
            <person name="Xu Y."/>
            <person name="Hu Q."/>
            <person name="Liu H."/>
            <person name="Liu X."/>
        </authorList>
    </citation>
    <scope>NUCLEOTIDE SEQUENCE [LARGE SCALE GENOMIC DNA]</scope>
    <source>
        <strain evidence="14 15">YSK</strain>
    </source>
</reference>
<dbReference type="InterPro" id="IPR023405">
    <property type="entry name" value="Topo_IA_core_domain"/>
</dbReference>
<dbReference type="PROSITE" id="PS00396">
    <property type="entry name" value="TOPO_IA_1"/>
    <property type="match status" value="1"/>
</dbReference>
<dbReference type="SMART" id="SM00436">
    <property type="entry name" value="TOP1Bc"/>
    <property type="match status" value="1"/>
</dbReference>
<dbReference type="InterPro" id="IPR003602">
    <property type="entry name" value="Topo_IA_DNA-bd_dom"/>
</dbReference>
<keyword evidence="15" id="KW-1185">Reference proteome</keyword>
<dbReference type="KEGG" id="lfp:Y981_01510"/>
<dbReference type="Pfam" id="PF01751">
    <property type="entry name" value="Toprim"/>
    <property type="match status" value="1"/>
</dbReference>
<evidence type="ECO:0000256" key="4">
    <source>
        <dbReference type="ARBA" id="ARBA00022771"/>
    </source>
</evidence>
<feature type="site" description="Interaction with DNA" evidence="10">
    <location>
        <position position="205"/>
    </location>
</feature>
<dbReference type="Gene3D" id="3.40.50.140">
    <property type="match status" value="1"/>
</dbReference>
<proteinExistence type="inferred from homology"/>
<feature type="site" description="Interaction with DNA" evidence="10">
    <location>
        <position position="354"/>
    </location>
</feature>
<dbReference type="RefSeq" id="WP_238974355.1">
    <property type="nucleotide sequence ID" value="NZ_CP007243.1"/>
</dbReference>
<sequence>MAEKKSDKTVKPTKAAQKKGTTTRPTTKTTKKTSSGTKGEAGSKTSRVKSAGKTLIIVESPTKARTLSKVLGSGYLVKASVGHVKDLPPSRLGIDVDHDFALEFEVHPDKKKVLSEIRSEARSAREVYLASDPDREGEAIAYHIASELEALPVPPKRVLFHELTEGGIRSALSEPGEIDVRKVEAQKARRALDRIVGYTISPLLWDRVRRGLSAGRVQSVAVRLVCDREDEIARFVREEYWTIDARFRPGDPRVPPTFLARLDRVSGEKPVLPDEETAGRTVERIRRERFTVGEITRADKKRNPSPPLTTSRLQQEAANRLRFSAKKTMTVAQKLYEGVDLPGQGPVGLITYMRTDSVRVSPEAAEAARSWIRQNHPDGLPARPPAYKNRKGIQDAHEAIRPSDVRRTPESLQGAIDPDLFRLYDLIWKSFVESQMSPALYLQTTVLVEGDQGDVFRASGRVLKAPGFLALRGLSVSQDEDGGDGEGEDRLLPPLETGESVHLEEVTPDQHFTEPPPRYSEASLIRELEEKGIGRPSTYATILSTIQDREYVEKKDNRFHPTDLGKAVNRLLVESFPDLMSVRFTARMEEELDQVEEGERGYRDVVGDFYTPFHHEVEKAKEGGMTNLKKLEVPTEVPCPVCQAPMNRKWGKNGSYLSCSRYPECKTTRNFTEEDGQIRIVEEALPEGEVCHVCQAPMVIKKGRFGTFLACSRYPACKTTRPWPPKTEASLPAVRPADAPSCPECSSPMVQKRGRFGSFWACSRYPECKGTRPLATGLPCPVQGCKGELVPRRGKRGTFYGCSRYPECTFLLNGEPVRDPCPDCQFPYRVRTGKKSVDLVCPNEACSHAKTGG</sequence>
<dbReference type="GO" id="GO:0003677">
    <property type="term" value="F:DNA binding"/>
    <property type="evidence" value="ECO:0007669"/>
    <property type="project" value="UniProtKB-KW"/>
</dbReference>
<dbReference type="Gene3D" id="3.30.65.10">
    <property type="entry name" value="Bacterial Topoisomerase I, domain 1"/>
    <property type="match status" value="4"/>
</dbReference>
<feature type="site" description="Interaction with DNA" evidence="10">
    <location>
        <position position="549"/>
    </location>
</feature>
<dbReference type="HAMAP" id="MF_00952">
    <property type="entry name" value="Topoisom_1_prok"/>
    <property type="match status" value="1"/>
</dbReference>
<feature type="site" description="Interaction with DNA" evidence="10">
    <location>
        <position position="198"/>
    </location>
</feature>
<protein>
    <recommendedName>
        <fullName evidence="10">DNA topoisomerase 1</fullName>
        <ecNumber evidence="10">5.6.2.1</ecNumber>
    </recommendedName>
    <alternativeName>
        <fullName evidence="10">DNA topoisomerase I</fullName>
    </alternativeName>
</protein>
<dbReference type="Gene3D" id="1.10.460.10">
    <property type="entry name" value="Topoisomerase I, domain 2"/>
    <property type="match status" value="1"/>
</dbReference>
<evidence type="ECO:0000256" key="8">
    <source>
        <dbReference type="ARBA" id="ARBA00023125"/>
    </source>
</evidence>
<dbReference type="PROSITE" id="PS52039">
    <property type="entry name" value="TOPO_IA_2"/>
    <property type="match status" value="1"/>
</dbReference>
<dbReference type="InterPro" id="IPR000380">
    <property type="entry name" value="Topo_IA"/>
</dbReference>
<evidence type="ECO:0000256" key="9">
    <source>
        <dbReference type="ARBA" id="ARBA00023235"/>
    </source>
</evidence>
<feature type="domain" description="Toprim" evidence="12">
    <location>
        <begin position="53"/>
        <end position="163"/>
    </location>
</feature>
<dbReference type="GO" id="GO:0008270">
    <property type="term" value="F:zinc ion binding"/>
    <property type="evidence" value="ECO:0007669"/>
    <property type="project" value="UniProtKB-KW"/>
</dbReference>
<comment type="function">
    <text evidence="10">Releases the supercoiling and torsional tension of DNA, which is introduced during the DNA replication and transcription, by transiently cleaving and rejoining one strand of the DNA duplex. Introduces a single-strand break via transesterification at a target site in duplex DNA. The scissile phosphodiester is attacked by the catalytic tyrosine of the enzyme, resulting in the formation of a DNA-(5'-phosphotyrosyl)-enzyme intermediate and the expulsion of a 3'-OH DNA strand. The free DNA strand then undergoes passage around the unbroken strand, thus removing DNA supercoils. Finally, in the religation step, the DNA 3'-OH attacks the covalent intermediate to expel the active-site tyrosine and restore the DNA phosphodiester backbone.</text>
</comment>
<dbReference type="InterPro" id="IPR013498">
    <property type="entry name" value="Topo_IA_Znf"/>
</dbReference>
<dbReference type="Proteomes" id="UP000027059">
    <property type="component" value="Chromosome"/>
</dbReference>
<dbReference type="InterPro" id="IPR003601">
    <property type="entry name" value="Topo_IA_2"/>
</dbReference>
<dbReference type="PANTHER" id="PTHR42785:SF1">
    <property type="entry name" value="DNA TOPOISOMERASE"/>
    <property type="match status" value="1"/>
</dbReference>
<evidence type="ECO:0000256" key="5">
    <source>
        <dbReference type="ARBA" id="ARBA00022833"/>
    </source>
</evidence>
<dbReference type="PROSITE" id="PS50880">
    <property type="entry name" value="TOPRIM"/>
    <property type="match status" value="1"/>
</dbReference>
<comment type="similarity">
    <text evidence="2 10">Belongs to the type IA topoisomerase family.</text>
</comment>
<organism evidence="14 15">
    <name type="scientific">Leptospirillum ferriphilum YSK</name>
    <dbReference type="NCBI Taxonomy" id="1441628"/>
    <lineage>
        <taxon>Bacteria</taxon>
        <taxon>Pseudomonadati</taxon>
        <taxon>Nitrospirota</taxon>
        <taxon>Nitrospiria</taxon>
        <taxon>Nitrospirales</taxon>
        <taxon>Nitrospiraceae</taxon>
        <taxon>Leptospirillum</taxon>
    </lineage>
</organism>
<dbReference type="InterPro" id="IPR005733">
    <property type="entry name" value="TopoI_bac-type"/>
</dbReference>
<comment type="subunit">
    <text evidence="10">Monomer.</text>
</comment>
<keyword evidence="5" id="KW-0862">Zinc</keyword>
<dbReference type="PANTHER" id="PTHR42785">
    <property type="entry name" value="DNA TOPOISOMERASE, TYPE IA, CORE"/>
    <property type="match status" value="1"/>
</dbReference>
<gene>
    <name evidence="10" type="primary">topA</name>
    <name evidence="14" type="ORF">Y981_01510</name>
</gene>
<evidence type="ECO:0000256" key="2">
    <source>
        <dbReference type="ARBA" id="ARBA00009446"/>
    </source>
</evidence>
<keyword evidence="9 10" id="KW-0413">Isomerase</keyword>
<feature type="site" description="Interaction with DNA" evidence="10">
    <location>
        <position position="189"/>
    </location>
</feature>
<dbReference type="SUPFAM" id="SSF56712">
    <property type="entry name" value="Prokaryotic type I DNA topoisomerase"/>
    <property type="match status" value="1"/>
</dbReference>
<dbReference type="InterPro" id="IPR034149">
    <property type="entry name" value="TOPRIM_TopoI"/>
</dbReference>
<name>A0A059XXD1_9BACT</name>
<feature type="compositionally biased region" description="Basic and acidic residues" evidence="11">
    <location>
        <begin position="1"/>
        <end position="10"/>
    </location>
</feature>
<evidence type="ECO:0000256" key="7">
    <source>
        <dbReference type="ARBA" id="ARBA00023029"/>
    </source>
</evidence>
<dbReference type="CDD" id="cd03363">
    <property type="entry name" value="TOPRIM_TopoIA_TopoI"/>
    <property type="match status" value="1"/>
</dbReference>
<dbReference type="InterPro" id="IPR006171">
    <property type="entry name" value="TOPRIM_dom"/>
</dbReference>
<keyword evidence="6" id="KW-0460">Magnesium</keyword>
<dbReference type="SMART" id="SM00437">
    <property type="entry name" value="TOP1Ac"/>
    <property type="match status" value="1"/>
</dbReference>
<dbReference type="InterPro" id="IPR013825">
    <property type="entry name" value="Topo_IA_cen_sub2"/>
</dbReference>
<dbReference type="AlphaFoldDB" id="A0A059XXD1"/>
<dbReference type="InterPro" id="IPR013497">
    <property type="entry name" value="Topo_IA_cen"/>
</dbReference>
<evidence type="ECO:0000259" key="12">
    <source>
        <dbReference type="PROSITE" id="PS50880"/>
    </source>
</evidence>
<dbReference type="InterPro" id="IPR023406">
    <property type="entry name" value="Topo_IA_AS"/>
</dbReference>
<dbReference type="GO" id="GO:0003917">
    <property type="term" value="F:DNA topoisomerase type I (single strand cut, ATP-independent) activity"/>
    <property type="evidence" value="ECO:0007669"/>
    <property type="project" value="UniProtKB-UniRule"/>
</dbReference>
<comment type="catalytic activity">
    <reaction evidence="1 10">
        <text>ATP-independent breakage of single-stranded DNA, followed by passage and rejoining.</text>
        <dbReference type="EC" id="5.6.2.1"/>
    </reaction>
</comment>
<dbReference type="GO" id="GO:0005694">
    <property type="term" value="C:chromosome"/>
    <property type="evidence" value="ECO:0007669"/>
    <property type="project" value="InterPro"/>
</dbReference>
<dbReference type="EMBL" id="CP007243">
    <property type="protein sequence ID" value="AIA29976.1"/>
    <property type="molecule type" value="Genomic_DNA"/>
</dbReference>
<evidence type="ECO:0000256" key="11">
    <source>
        <dbReference type="SAM" id="MobiDB-lite"/>
    </source>
</evidence>
<keyword evidence="7 10" id="KW-0799">Topoisomerase</keyword>
<evidence type="ECO:0000313" key="15">
    <source>
        <dbReference type="Proteomes" id="UP000027059"/>
    </source>
</evidence>
<dbReference type="CDD" id="cd00186">
    <property type="entry name" value="TOP1Ac"/>
    <property type="match status" value="1"/>
</dbReference>
<feature type="site" description="Interaction with DNA" evidence="10">
    <location>
        <position position="193"/>
    </location>
</feature>
<feature type="active site" description="O-(5'-phospho-DNA)-tyrosine intermediate" evidence="10">
    <location>
        <position position="352"/>
    </location>
</feature>
<dbReference type="InterPro" id="IPR013826">
    <property type="entry name" value="Topo_IA_cen_sub3"/>
</dbReference>
<dbReference type="PRINTS" id="PR00417">
    <property type="entry name" value="PRTPISMRASEI"/>
</dbReference>
<dbReference type="Gene3D" id="2.70.20.10">
    <property type="entry name" value="Topoisomerase I, domain 3"/>
    <property type="match status" value="1"/>
</dbReference>
<dbReference type="Pfam" id="PF01396">
    <property type="entry name" value="Zn_ribbon_Top1"/>
    <property type="match status" value="4"/>
</dbReference>
<feature type="region of interest" description="Interaction with DNA" evidence="10">
    <location>
        <begin position="213"/>
        <end position="218"/>
    </location>
</feature>
<dbReference type="Pfam" id="PF01131">
    <property type="entry name" value="Topoisom_bac"/>
    <property type="match status" value="1"/>
</dbReference>
<feature type="site" description="Interaction with DNA" evidence="10">
    <location>
        <position position="83"/>
    </location>
</feature>
<feature type="region of interest" description="Disordered" evidence="11">
    <location>
        <begin position="1"/>
        <end position="50"/>
    </location>
</feature>
<dbReference type="EC" id="5.6.2.1" evidence="10"/>
<evidence type="ECO:0000259" key="13">
    <source>
        <dbReference type="PROSITE" id="PS52039"/>
    </source>
</evidence>
<dbReference type="SUPFAM" id="SSF57783">
    <property type="entry name" value="Zinc beta-ribbon"/>
    <property type="match status" value="4"/>
</dbReference>
<feature type="site" description="Interaction with DNA" evidence="10">
    <location>
        <position position="190"/>
    </location>
</feature>
<dbReference type="InterPro" id="IPR028612">
    <property type="entry name" value="Topoisom_1_IA"/>
</dbReference>
<evidence type="ECO:0000256" key="10">
    <source>
        <dbReference type="HAMAP-Rule" id="MF_00952"/>
    </source>
</evidence>
<feature type="compositionally biased region" description="Low complexity" evidence="11">
    <location>
        <begin position="18"/>
        <end position="45"/>
    </location>
</feature>
<evidence type="ECO:0000256" key="1">
    <source>
        <dbReference type="ARBA" id="ARBA00000213"/>
    </source>
</evidence>
<keyword evidence="4" id="KW-0863">Zinc-finger</keyword>
<dbReference type="NCBIfam" id="TIGR01051">
    <property type="entry name" value="topA_bact"/>
    <property type="match status" value="1"/>
</dbReference>
<evidence type="ECO:0000313" key="14">
    <source>
        <dbReference type="EMBL" id="AIA29976.1"/>
    </source>
</evidence>
<accession>A0A059XXD1</accession>
<feature type="domain" description="Topo IA-type catalytic" evidence="13">
    <location>
        <begin position="179"/>
        <end position="617"/>
    </location>
</feature>
<dbReference type="Gene3D" id="1.10.290.10">
    <property type="entry name" value="Topoisomerase I, domain 4"/>
    <property type="match status" value="1"/>
</dbReference>
<dbReference type="InterPro" id="IPR013824">
    <property type="entry name" value="Topo_IA_cen_sub1"/>
</dbReference>